<proteinExistence type="predicted"/>
<organism evidence="2">
    <name type="scientific">marine sediment metagenome</name>
    <dbReference type="NCBI Taxonomy" id="412755"/>
    <lineage>
        <taxon>unclassified sequences</taxon>
        <taxon>metagenomes</taxon>
        <taxon>ecological metagenomes</taxon>
    </lineage>
</organism>
<gene>
    <name evidence="2" type="ORF">LCGC14_2740330</name>
</gene>
<evidence type="ECO:0000256" key="1">
    <source>
        <dbReference type="SAM" id="Phobius"/>
    </source>
</evidence>
<name>A0A0F8Z4M5_9ZZZZ</name>
<reference evidence="2" key="1">
    <citation type="journal article" date="2015" name="Nature">
        <title>Complex archaea that bridge the gap between prokaryotes and eukaryotes.</title>
        <authorList>
            <person name="Spang A."/>
            <person name="Saw J.H."/>
            <person name="Jorgensen S.L."/>
            <person name="Zaremba-Niedzwiedzka K."/>
            <person name="Martijn J."/>
            <person name="Lind A.E."/>
            <person name="van Eijk R."/>
            <person name="Schleper C."/>
            <person name="Guy L."/>
            <person name="Ettema T.J."/>
        </authorList>
    </citation>
    <scope>NUCLEOTIDE SEQUENCE</scope>
</reference>
<accession>A0A0F8Z4M5</accession>
<comment type="caution">
    <text evidence="2">The sequence shown here is derived from an EMBL/GenBank/DDBJ whole genome shotgun (WGS) entry which is preliminary data.</text>
</comment>
<keyword evidence="1" id="KW-1133">Transmembrane helix</keyword>
<dbReference type="AlphaFoldDB" id="A0A0F8Z4M5"/>
<dbReference type="EMBL" id="LAZR01049833">
    <property type="protein sequence ID" value="KKK88718.1"/>
    <property type="molecule type" value="Genomic_DNA"/>
</dbReference>
<feature type="transmembrane region" description="Helical" evidence="1">
    <location>
        <begin position="6"/>
        <end position="31"/>
    </location>
</feature>
<sequence>MSSECIAFLNMISSWVGVIVTFLAVVVALWLPRKASKDIKKESRSNTCKIIQAQLNLAKNRLDHHKLSINQAIINVGFINLSMPTETMISSLNIKELEFIYKFIQDIELTEQARRKACSLLGERSNSEFIPNKAAYKSGVESLLKSVKSGLELFVT</sequence>
<protein>
    <submittedName>
        <fullName evidence="2">Uncharacterized protein</fullName>
    </submittedName>
</protein>
<keyword evidence="1" id="KW-0472">Membrane</keyword>
<keyword evidence="1" id="KW-0812">Transmembrane</keyword>
<evidence type="ECO:0000313" key="2">
    <source>
        <dbReference type="EMBL" id="KKK88718.1"/>
    </source>
</evidence>